<organism evidence="1 2">
    <name type="scientific">Acetobacterium paludosum</name>
    <dbReference type="NCBI Taxonomy" id="52693"/>
    <lineage>
        <taxon>Bacteria</taxon>
        <taxon>Bacillati</taxon>
        <taxon>Bacillota</taxon>
        <taxon>Clostridia</taxon>
        <taxon>Eubacteriales</taxon>
        <taxon>Eubacteriaceae</taxon>
        <taxon>Acetobacterium</taxon>
    </lineage>
</organism>
<proteinExistence type="predicted"/>
<dbReference type="Proteomes" id="UP000616595">
    <property type="component" value="Unassembled WGS sequence"/>
</dbReference>
<dbReference type="EMBL" id="WJBD01000005">
    <property type="protein sequence ID" value="MBC3887798.1"/>
    <property type="molecule type" value="Genomic_DNA"/>
</dbReference>
<dbReference type="RefSeq" id="WP_148567305.1">
    <property type="nucleotide sequence ID" value="NZ_RXYA01000009.1"/>
</dbReference>
<accession>A0A923HSF2</accession>
<dbReference type="OrthoDB" id="1796440at2"/>
<name>A0A923HSF2_9FIRM</name>
<comment type="caution">
    <text evidence="1">The sequence shown here is derived from an EMBL/GenBank/DDBJ whole genome shotgun (WGS) entry which is preliminary data.</text>
</comment>
<reference evidence="1" key="2">
    <citation type="submission" date="2020-10" db="EMBL/GenBank/DDBJ databases">
        <title>Comparative genomics of the Acetobacterium genus.</title>
        <authorList>
            <person name="Marshall C."/>
            <person name="May H."/>
            <person name="Norman S."/>
        </authorList>
    </citation>
    <scope>NUCLEOTIDE SEQUENCE</scope>
    <source>
        <strain evidence="1">DER-2019</strain>
    </source>
</reference>
<protein>
    <submittedName>
        <fullName evidence="1">Uncharacterized protein</fullName>
    </submittedName>
</protein>
<sequence length="92" mass="9882">MAKKSFNEKLNDSKDQPKIIEVTDVKAVARFGGPKMLIAPPLAYDAIMKKIPAGNGRAYRDPKGEALFCQGLCGQTGGAVSILITILKGYNQ</sequence>
<keyword evidence="2" id="KW-1185">Reference proteome</keyword>
<evidence type="ECO:0000313" key="2">
    <source>
        <dbReference type="Proteomes" id="UP000616595"/>
    </source>
</evidence>
<dbReference type="AlphaFoldDB" id="A0A923HSF2"/>
<reference evidence="1" key="1">
    <citation type="submission" date="2019-10" db="EMBL/GenBank/DDBJ databases">
        <authorList>
            <person name="Ross D.E."/>
            <person name="Gulliver D."/>
        </authorList>
    </citation>
    <scope>NUCLEOTIDE SEQUENCE</scope>
    <source>
        <strain evidence="1">DER-2019</strain>
    </source>
</reference>
<gene>
    <name evidence="1" type="ORF">GH810_05690</name>
</gene>
<evidence type="ECO:0000313" key="1">
    <source>
        <dbReference type="EMBL" id="MBC3887798.1"/>
    </source>
</evidence>